<dbReference type="WBParaSite" id="jg5635">
    <property type="protein sequence ID" value="jg5635"/>
    <property type="gene ID" value="jg5635"/>
</dbReference>
<dbReference type="PANTHER" id="PTHR44590:SF3">
    <property type="entry name" value="CARBOXYLESTERASE TYPE B DOMAIN-CONTAINING PROTEIN"/>
    <property type="match status" value="1"/>
</dbReference>
<dbReference type="PANTHER" id="PTHR44590">
    <property type="entry name" value="CARBOXYLIC ESTER HYDROLASE-RELATED"/>
    <property type="match status" value="1"/>
</dbReference>
<dbReference type="InterPro" id="IPR019826">
    <property type="entry name" value="Carboxylesterase_B_AS"/>
</dbReference>
<comment type="similarity">
    <text evidence="1 5">Belongs to the type-B carboxylesterase/lipase family.</text>
</comment>
<name>A0A915EDW0_9BILA</name>
<dbReference type="PROSITE" id="PS01173">
    <property type="entry name" value="LIPASE_GDXG_HIS"/>
    <property type="match status" value="1"/>
</dbReference>
<dbReference type="AlphaFoldDB" id="A0A915EDW0"/>
<evidence type="ECO:0000313" key="8">
    <source>
        <dbReference type="WBParaSite" id="jg5635"/>
    </source>
</evidence>
<keyword evidence="7" id="KW-1185">Reference proteome</keyword>
<evidence type="ECO:0000313" key="7">
    <source>
        <dbReference type="Proteomes" id="UP000887574"/>
    </source>
</evidence>
<dbReference type="InterPro" id="IPR002018">
    <property type="entry name" value="CarbesteraseB"/>
</dbReference>
<evidence type="ECO:0000256" key="1">
    <source>
        <dbReference type="ARBA" id="ARBA00005964"/>
    </source>
</evidence>
<protein>
    <recommendedName>
        <fullName evidence="5">Carboxylic ester hydrolase</fullName>
        <ecNumber evidence="5">3.1.1.-</ecNumber>
    </recommendedName>
</protein>
<feature type="domain" description="Carboxylesterase type B" evidence="6">
    <location>
        <begin position="40"/>
        <end position="143"/>
    </location>
</feature>
<organism evidence="7 8">
    <name type="scientific">Ditylenchus dipsaci</name>
    <dbReference type="NCBI Taxonomy" id="166011"/>
    <lineage>
        <taxon>Eukaryota</taxon>
        <taxon>Metazoa</taxon>
        <taxon>Ecdysozoa</taxon>
        <taxon>Nematoda</taxon>
        <taxon>Chromadorea</taxon>
        <taxon>Rhabditida</taxon>
        <taxon>Tylenchina</taxon>
        <taxon>Tylenchomorpha</taxon>
        <taxon>Sphaerularioidea</taxon>
        <taxon>Anguinidae</taxon>
        <taxon>Anguininae</taxon>
        <taxon>Ditylenchus</taxon>
    </lineage>
</organism>
<dbReference type="InterPro" id="IPR029058">
    <property type="entry name" value="AB_hydrolase_fold"/>
</dbReference>
<dbReference type="Pfam" id="PF00135">
    <property type="entry name" value="COesterase"/>
    <property type="match status" value="2"/>
</dbReference>
<proteinExistence type="inferred from homology"/>
<evidence type="ECO:0000259" key="6">
    <source>
        <dbReference type="Pfam" id="PF00135"/>
    </source>
</evidence>
<evidence type="ECO:0000256" key="2">
    <source>
        <dbReference type="ARBA" id="ARBA00010515"/>
    </source>
</evidence>
<accession>A0A915EDW0</accession>
<dbReference type="InterPro" id="IPR002168">
    <property type="entry name" value="Lipase_GDXG_HIS_AS"/>
</dbReference>
<dbReference type="SUPFAM" id="SSF53474">
    <property type="entry name" value="alpha/beta-Hydrolases"/>
    <property type="match status" value="1"/>
</dbReference>
<evidence type="ECO:0000256" key="3">
    <source>
        <dbReference type="ARBA" id="ARBA00022487"/>
    </source>
</evidence>
<dbReference type="Proteomes" id="UP000887574">
    <property type="component" value="Unplaced"/>
</dbReference>
<dbReference type="EC" id="3.1.1.-" evidence="5"/>
<dbReference type="GO" id="GO:0052689">
    <property type="term" value="F:carboxylic ester hydrolase activity"/>
    <property type="evidence" value="ECO:0007669"/>
    <property type="project" value="UniProtKB-KW"/>
</dbReference>
<evidence type="ECO:0000256" key="4">
    <source>
        <dbReference type="ARBA" id="ARBA00022801"/>
    </source>
</evidence>
<keyword evidence="3" id="KW-0719">Serine esterase</keyword>
<dbReference type="Gene3D" id="3.40.50.1820">
    <property type="entry name" value="alpha/beta hydrolase"/>
    <property type="match status" value="1"/>
</dbReference>
<dbReference type="PROSITE" id="PS00122">
    <property type="entry name" value="CARBOXYLESTERASE_B_1"/>
    <property type="match status" value="1"/>
</dbReference>
<sequence>MGGQASHHSSKLSQFLWGPTYTPSRVIELKCGSKLRGKSFSFPELAELRFKRPQPADPWPGVVLDCTQFGPRCPHEDMHIERLNVFFYPKSEDCLRLNVFAPTWSPTQDYQDSKGYPVMVFIHGGGFAVHSAAHYGDHGICSRQLGLWDQTLALQWVQENIRKFGGDPTNVTVFGQSAGGASTDLLSLSPYSRDLFHKMIPMSGTAYCTFATNEASHVRNTSLIFARQLGFVLDEKASTSEQNRELVDFLRSQPTHLLEMSLIGKRGFKGVNHNGQLDLTPVVDGDFLPKPIDQLRQEAPPKIVMTGSTEFESLLFAAIRPPRGSLKDEVHRVVHREFTRRQIPHTEEVVKKVTSMYFSEQEEKEMDKIPAAADKVLEEEVKDGSNTQLKGLTSAKPIATISDHREKRRRKRRKLAEDCVKLASDILINNGVWHLADRLAKLGNTGATHCSELPYIFHRGIIANFHPSADDLEMVDYFTTLLTNFAKYGNPNGNGPKDEMSCGNH</sequence>
<keyword evidence="4 5" id="KW-0378">Hydrolase</keyword>
<reference evidence="8" key="1">
    <citation type="submission" date="2022-11" db="UniProtKB">
        <authorList>
            <consortium name="WormBaseParasite"/>
        </authorList>
    </citation>
    <scope>IDENTIFICATION</scope>
</reference>
<comment type="similarity">
    <text evidence="2">Belongs to the 'GDXG' lipolytic enzyme family.</text>
</comment>
<evidence type="ECO:0000256" key="5">
    <source>
        <dbReference type="RuleBase" id="RU361235"/>
    </source>
</evidence>
<feature type="domain" description="Carboxylesterase type B" evidence="6">
    <location>
        <begin position="145"/>
        <end position="494"/>
    </location>
</feature>